<evidence type="ECO:0000256" key="3">
    <source>
        <dbReference type="ARBA" id="ARBA00005735"/>
    </source>
</evidence>
<evidence type="ECO:0000256" key="7">
    <source>
        <dbReference type="ARBA" id="ARBA00022968"/>
    </source>
</evidence>
<dbReference type="InterPro" id="IPR027791">
    <property type="entry name" value="Galactosyl_T_C"/>
</dbReference>
<dbReference type="PRINTS" id="PR02050">
    <property type="entry name" value="B14GALTRFASE"/>
</dbReference>
<dbReference type="Proteomes" id="UP000318571">
    <property type="component" value="Chromosome 7"/>
</dbReference>
<evidence type="ECO:0000256" key="11">
    <source>
        <dbReference type="RuleBase" id="RU368121"/>
    </source>
</evidence>
<dbReference type="Pfam" id="PF02709">
    <property type="entry name" value="Glyco_transf_7C"/>
    <property type="match status" value="1"/>
</dbReference>
<evidence type="ECO:0000313" key="16">
    <source>
        <dbReference type="Proteomes" id="UP000318571"/>
    </source>
</evidence>
<comment type="cofactor">
    <cofactor evidence="11">
        <name>Mn(2+)</name>
        <dbReference type="ChEBI" id="CHEBI:29035"/>
    </cofactor>
</comment>
<evidence type="ECO:0000256" key="4">
    <source>
        <dbReference type="ARBA" id="ARBA00022676"/>
    </source>
</evidence>
<dbReference type="AlphaFoldDB" id="A0A553P4Q6"/>
<dbReference type="PANTHER" id="PTHR19300">
    <property type="entry name" value="BETA-1,4-GALACTOSYLTRANSFERASE"/>
    <property type="match status" value="1"/>
</dbReference>
<dbReference type="Pfam" id="PF13733">
    <property type="entry name" value="Glyco_transf_7N"/>
    <property type="match status" value="1"/>
</dbReference>
<keyword evidence="4 11" id="KW-0328">Glycosyltransferase</keyword>
<comment type="caution">
    <text evidence="15">The sequence shown here is derived from an EMBL/GenBank/DDBJ whole genome shotgun (WGS) entry which is preliminary data.</text>
</comment>
<dbReference type="Gene3D" id="3.90.550.10">
    <property type="entry name" value="Spore Coat Polysaccharide Biosynthesis Protein SpsA, Chain A"/>
    <property type="match status" value="1"/>
</dbReference>
<dbReference type="InterPro" id="IPR029044">
    <property type="entry name" value="Nucleotide-diphossugar_trans"/>
</dbReference>
<keyword evidence="8" id="KW-1133">Transmembrane helix</keyword>
<dbReference type="GO" id="GO:0033842">
    <property type="term" value="F:N-acetyl-beta-glucosaminyl-derivative 4-beta-N-acetylgalactosaminyltransferase activity"/>
    <property type="evidence" value="ECO:0007669"/>
    <property type="project" value="TreeGrafter"/>
</dbReference>
<evidence type="ECO:0000256" key="2">
    <source>
        <dbReference type="ARBA" id="ARBA00004922"/>
    </source>
</evidence>
<keyword evidence="16" id="KW-1185">Reference proteome</keyword>
<dbReference type="GO" id="GO:0005975">
    <property type="term" value="P:carbohydrate metabolic process"/>
    <property type="evidence" value="ECO:0007669"/>
    <property type="project" value="InterPro"/>
</dbReference>
<evidence type="ECO:0000256" key="6">
    <source>
        <dbReference type="ARBA" id="ARBA00022692"/>
    </source>
</evidence>
<accession>A0A553P4Q6</accession>
<dbReference type="GO" id="GO:0005794">
    <property type="term" value="C:Golgi apparatus"/>
    <property type="evidence" value="ECO:0007669"/>
    <property type="project" value="TreeGrafter"/>
</dbReference>
<comment type="similarity">
    <text evidence="3 11">Belongs to the glycosyltransferase 7 family.</text>
</comment>
<proteinExistence type="inferred from homology"/>
<dbReference type="GO" id="GO:0046872">
    <property type="term" value="F:metal ion binding"/>
    <property type="evidence" value="ECO:0007669"/>
    <property type="project" value="UniProtKB-UniRule"/>
</dbReference>
<keyword evidence="9" id="KW-0472">Membrane</keyword>
<evidence type="ECO:0000256" key="5">
    <source>
        <dbReference type="ARBA" id="ARBA00022679"/>
    </source>
</evidence>
<feature type="domain" description="Galactosyltransferase N-terminal" evidence="14">
    <location>
        <begin position="187"/>
        <end position="239"/>
    </location>
</feature>
<dbReference type="InterPro" id="IPR003859">
    <property type="entry name" value="Galactosyl_T"/>
</dbReference>
<keyword evidence="11" id="KW-0479">Metal-binding</keyword>
<feature type="region of interest" description="Disordered" evidence="12">
    <location>
        <begin position="121"/>
        <end position="146"/>
    </location>
</feature>
<dbReference type="EC" id="2.4.1.-" evidence="11"/>
<dbReference type="UniPathway" id="UPA00378"/>
<comment type="subcellular location">
    <subcellularLocation>
        <location evidence="1 11">Membrane</location>
        <topology evidence="1 11">Single-pass type II membrane protein</topology>
    </subcellularLocation>
</comment>
<name>A0A553P4Q6_TIGCA</name>
<keyword evidence="6" id="KW-0812">Transmembrane</keyword>
<comment type="pathway">
    <text evidence="2 11">Protein modification; protein glycosylation.</text>
</comment>
<evidence type="ECO:0000259" key="14">
    <source>
        <dbReference type="Pfam" id="PF13733"/>
    </source>
</evidence>
<sequence>MILVQPRADMQVSLILEAEALKTLGGRASNRIYSQTTPKSNHSKLVQSKTILDVLRELPNPQVDEYEFKSKVVRPNQDMVANFAKHPSMIIEKLEKFVDGESHRTERLIEDIQGVRRNLRLKDQDDQEPKAQLGGRKLQSVEGTQECPTTSPYLLGPLVVKQSHVPAWDPGTEAFQKWYGNINPGGMFVVEQTSDESFNRAALMNIGYVEANKVGNFSCYVFHDVDIVPEDDRNIYSCPADRPKHLAVAVNKWKYRLIYDKYFGGITALNKEQFEKINGFANSFYGWGGEDDELYNRVSNAGYEIFRYPAHIARFSMLKHDPAVKGENVDRLMEKSKANKLKGDGLKTLRYKKLNQKNFPLYTWLLVKLPKAPPKVKKTLWDFGKESLISGLNLLGGSLAEQVSNAVDDMATTNEKNMAKGSSLVY</sequence>
<evidence type="ECO:0000256" key="12">
    <source>
        <dbReference type="SAM" id="MobiDB-lite"/>
    </source>
</evidence>
<keyword evidence="11" id="KW-0464">Manganese</keyword>
<evidence type="ECO:0000256" key="10">
    <source>
        <dbReference type="ARBA" id="ARBA00023180"/>
    </source>
</evidence>
<dbReference type="EMBL" id="VCGU01000008">
    <property type="protein sequence ID" value="TRY72620.1"/>
    <property type="molecule type" value="Genomic_DNA"/>
</dbReference>
<dbReference type="GO" id="GO:0008378">
    <property type="term" value="F:galactosyltransferase activity"/>
    <property type="evidence" value="ECO:0007669"/>
    <property type="project" value="TreeGrafter"/>
</dbReference>
<dbReference type="PANTHER" id="PTHR19300:SF57">
    <property type="entry name" value="BETA-1,4-N-ACETYLGALACTOSAMINYLTRANSFERASE"/>
    <property type="match status" value="1"/>
</dbReference>
<reference evidence="15 16" key="1">
    <citation type="journal article" date="2018" name="Nat. Ecol. Evol.">
        <title>Genomic signatures of mitonuclear coevolution across populations of Tigriopus californicus.</title>
        <authorList>
            <person name="Barreto F.S."/>
            <person name="Watson E.T."/>
            <person name="Lima T.G."/>
            <person name="Willett C.S."/>
            <person name="Edmands S."/>
            <person name="Li W."/>
            <person name="Burton R.S."/>
        </authorList>
    </citation>
    <scope>NUCLEOTIDE SEQUENCE [LARGE SCALE GENOMIC DNA]</scope>
    <source>
        <strain evidence="15 16">San Diego</strain>
    </source>
</reference>
<evidence type="ECO:0000256" key="8">
    <source>
        <dbReference type="ARBA" id="ARBA00022989"/>
    </source>
</evidence>
<dbReference type="InterPro" id="IPR027995">
    <property type="entry name" value="Galactosyl_T_N"/>
</dbReference>
<protein>
    <recommendedName>
        <fullName evidence="11">Beta-1,4-N-acetylgalactosaminyltransferase</fullName>
        <ecNumber evidence="11">2.4.1.-</ecNumber>
    </recommendedName>
    <alternativeName>
        <fullName evidence="11">Beta-4-GalNAcT</fullName>
    </alternativeName>
</protein>
<keyword evidence="10 11" id="KW-0325">Glycoprotein</keyword>
<dbReference type="GO" id="GO:0016020">
    <property type="term" value="C:membrane"/>
    <property type="evidence" value="ECO:0007669"/>
    <property type="project" value="UniProtKB-SubCell"/>
</dbReference>
<keyword evidence="5 11" id="KW-0808">Transferase</keyword>
<dbReference type="STRING" id="6832.A0A553P4Q6"/>
<evidence type="ECO:0000259" key="13">
    <source>
        <dbReference type="Pfam" id="PF02709"/>
    </source>
</evidence>
<dbReference type="SUPFAM" id="SSF53448">
    <property type="entry name" value="Nucleotide-diphospho-sugar transferases"/>
    <property type="match status" value="1"/>
</dbReference>
<evidence type="ECO:0000313" key="15">
    <source>
        <dbReference type="EMBL" id="TRY72620.1"/>
    </source>
</evidence>
<keyword evidence="7 11" id="KW-0735">Signal-anchor</keyword>
<evidence type="ECO:0000256" key="9">
    <source>
        <dbReference type="ARBA" id="ARBA00023136"/>
    </source>
</evidence>
<feature type="domain" description="Galactosyltransferase C-terminal" evidence="13">
    <location>
        <begin position="244"/>
        <end position="321"/>
    </location>
</feature>
<organism evidence="15 16">
    <name type="scientific">Tigriopus californicus</name>
    <name type="common">Marine copepod</name>
    <dbReference type="NCBI Taxonomy" id="6832"/>
    <lineage>
        <taxon>Eukaryota</taxon>
        <taxon>Metazoa</taxon>
        <taxon>Ecdysozoa</taxon>
        <taxon>Arthropoda</taxon>
        <taxon>Crustacea</taxon>
        <taxon>Multicrustacea</taxon>
        <taxon>Hexanauplia</taxon>
        <taxon>Copepoda</taxon>
        <taxon>Harpacticoida</taxon>
        <taxon>Harpacticidae</taxon>
        <taxon>Tigriopus</taxon>
    </lineage>
</organism>
<gene>
    <name evidence="15" type="ORF">TCAL_03942</name>
</gene>
<evidence type="ECO:0000256" key="1">
    <source>
        <dbReference type="ARBA" id="ARBA00004606"/>
    </source>
</evidence>
<comment type="function">
    <text evidence="11">Catalyzes the transfer of galactose onto proteins or lipids.</text>
</comment>
<dbReference type="GO" id="GO:0006688">
    <property type="term" value="P:glycosphingolipid biosynthetic process"/>
    <property type="evidence" value="ECO:0007669"/>
    <property type="project" value="TreeGrafter"/>
</dbReference>